<evidence type="ECO:0008006" key="4">
    <source>
        <dbReference type="Google" id="ProtNLM"/>
    </source>
</evidence>
<dbReference type="Proteomes" id="UP000228503">
    <property type="component" value="Unassembled WGS sequence"/>
</dbReference>
<comment type="caution">
    <text evidence="2">The sequence shown here is derived from an EMBL/GenBank/DDBJ whole genome shotgun (WGS) entry which is preliminary data.</text>
</comment>
<evidence type="ECO:0000313" key="2">
    <source>
        <dbReference type="EMBL" id="PIZ61674.1"/>
    </source>
</evidence>
<proteinExistence type="predicted"/>
<sequence>MKINQLNVWNRFFSKNEQLALAGLVLVGIVLRVINALQTQLWRDEAYIIITGQNNTFIDLLFQNHWDKLHPPFYFIFIHFWQMLSIDPFFLRLPSIIATVATLYLLPILAKNLFPRNNSFPFFVLFFYVFSHTQISLNMVARPYPFVILAITISLIIFFNILDAHKFSLKNTVLFGITNLLIFFIDYSGIWLILSYGIFGIIFIAVYYKKNKSKTLHITYALFSTGIFCLIWLPIFIKNLKYNLNFAHRTLETSFTEGTYFDSTIWRLPFFSGIIAKESDFLVGFFQWHAMQLAVVFVSIGLFGLILIFARQRLKGSFILVATLFPLIITFIYSIYAYVIFHGRFLLTFNYFIIFGYTFISFIIYKYFRYFIFIILFFLVVNFFSNFPGLHYVDPPYDWKKITFLLHEQGKKSEETIIVTTSEPHMFAPVQLYEQFTPIRNVRVINISEALSPYYQKNLKRIFLLDIDKTEKSISTIQKLQEFYNCTPKQIEVDDYIYYVECTPDE</sequence>
<organism evidence="2 3">
    <name type="scientific">Candidatus Roizmanbacteria bacterium CG_4_10_14_0_2_um_filter_39_13</name>
    <dbReference type="NCBI Taxonomy" id="1974825"/>
    <lineage>
        <taxon>Bacteria</taxon>
        <taxon>Candidatus Roizmaniibacteriota</taxon>
    </lineage>
</organism>
<protein>
    <recommendedName>
        <fullName evidence="4">Glycosyltransferase RgtA/B/C/D-like domain-containing protein</fullName>
    </recommendedName>
</protein>
<dbReference type="AlphaFoldDB" id="A0A2M7TV15"/>
<feature type="transmembrane region" description="Helical" evidence="1">
    <location>
        <begin position="290"/>
        <end position="310"/>
    </location>
</feature>
<evidence type="ECO:0000313" key="3">
    <source>
        <dbReference type="Proteomes" id="UP000228503"/>
    </source>
</evidence>
<feature type="transmembrane region" description="Helical" evidence="1">
    <location>
        <begin position="89"/>
        <end position="108"/>
    </location>
</feature>
<keyword evidence="1" id="KW-0812">Transmembrane</keyword>
<accession>A0A2M7TV15</accession>
<feature type="transmembrane region" description="Helical" evidence="1">
    <location>
        <begin position="370"/>
        <end position="393"/>
    </location>
</feature>
<dbReference type="EMBL" id="PFOB01000078">
    <property type="protein sequence ID" value="PIZ61674.1"/>
    <property type="molecule type" value="Genomic_DNA"/>
</dbReference>
<feature type="transmembrane region" description="Helical" evidence="1">
    <location>
        <begin position="169"/>
        <end position="185"/>
    </location>
</feature>
<reference evidence="3" key="1">
    <citation type="submission" date="2017-09" db="EMBL/GenBank/DDBJ databases">
        <title>Depth-based differentiation of microbial function through sediment-hosted aquifers and enrichment of novel symbionts in the deep terrestrial subsurface.</title>
        <authorList>
            <person name="Probst A.J."/>
            <person name="Ladd B."/>
            <person name="Jarett J.K."/>
            <person name="Geller-Mcgrath D.E."/>
            <person name="Sieber C.M.K."/>
            <person name="Emerson J.B."/>
            <person name="Anantharaman K."/>
            <person name="Thomas B.C."/>
            <person name="Malmstrom R."/>
            <person name="Stieglmeier M."/>
            <person name="Klingl A."/>
            <person name="Woyke T."/>
            <person name="Ryan C.M."/>
            <person name="Banfield J.F."/>
        </authorList>
    </citation>
    <scope>NUCLEOTIDE SEQUENCE [LARGE SCALE GENOMIC DNA]</scope>
</reference>
<feature type="transmembrane region" description="Helical" evidence="1">
    <location>
        <begin position="120"/>
        <end position="137"/>
    </location>
</feature>
<feature type="transmembrane region" description="Helical" evidence="1">
    <location>
        <begin position="317"/>
        <end position="339"/>
    </location>
</feature>
<feature type="transmembrane region" description="Helical" evidence="1">
    <location>
        <begin position="345"/>
        <end position="365"/>
    </location>
</feature>
<feature type="transmembrane region" description="Helical" evidence="1">
    <location>
        <begin position="143"/>
        <end position="162"/>
    </location>
</feature>
<evidence type="ECO:0000256" key="1">
    <source>
        <dbReference type="SAM" id="Phobius"/>
    </source>
</evidence>
<feature type="transmembrane region" description="Helical" evidence="1">
    <location>
        <begin position="220"/>
        <end position="237"/>
    </location>
</feature>
<keyword evidence="1" id="KW-1133">Transmembrane helix</keyword>
<gene>
    <name evidence="2" type="ORF">COY16_06220</name>
</gene>
<feature type="transmembrane region" description="Helical" evidence="1">
    <location>
        <begin position="191"/>
        <end position="208"/>
    </location>
</feature>
<name>A0A2M7TV15_9BACT</name>
<keyword evidence="1" id="KW-0472">Membrane</keyword>